<dbReference type="PANTHER" id="PTHR34597:SF3">
    <property type="entry name" value="OUTER MEMBRANE TRANSPORTER CDIB"/>
    <property type="match status" value="1"/>
</dbReference>
<keyword evidence="1" id="KW-0472">Membrane</keyword>
<feature type="domain" description="ShlB POTRA" evidence="7">
    <location>
        <begin position="186"/>
        <end position="238"/>
    </location>
</feature>
<dbReference type="GO" id="GO:0098046">
    <property type="term" value="C:type V protein secretion system complex"/>
    <property type="evidence" value="ECO:0007669"/>
    <property type="project" value="TreeGrafter"/>
</dbReference>
<evidence type="ECO:0000256" key="4">
    <source>
        <dbReference type="SAM" id="SignalP"/>
    </source>
</evidence>
<dbReference type="AlphaFoldDB" id="A0A5E4X0K8"/>
<evidence type="ECO:0000256" key="2">
    <source>
        <dbReference type="ARBA" id="ARBA00022692"/>
    </source>
</evidence>
<dbReference type="PIRSF" id="PIRSF029745">
    <property type="entry name" value="FhaC"/>
    <property type="match status" value="1"/>
</dbReference>
<evidence type="ECO:0000256" key="1">
    <source>
        <dbReference type="ARBA" id="ARBA00022452"/>
    </source>
</evidence>
<evidence type="ECO:0000259" key="5">
    <source>
        <dbReference type="Pfam" id="PF03865"/>
    </source>
</evidence>
<dbReference type="Pfam" id="PF17287">
    <property type="entry name" value="POTRA_3"/>
    <property type="match status" value="1"/>
</dbReference>
<feature type="domain" description="Haemolysin activator HlyB C-terminal" evidence="5">
    <location>
        <begin position="243"/>
        <end position="556"/>
    </location>
</feature>
<dbReference type="Gene3D" id="3.10.20.310">
    <property type="entry name" value="membrane protein fhac"/>
    <property type="match status" value="1"/>
</dbReference>
<accession>A0A5E4X0K8</accession>
<evidence type="ECO:0000256" key="3">
    <source>
        <dbReference type="ARBA" id="ARBA00023237"/>
    </source>
</evidence>
<evidence type="ECO:0000259" key="6">
    <source>
        <dbReference type="Pfam" id="PF08479"/>
    </source>
</evidence>
<keyword evidence="1" id="KW-1134">Transmembrane beta strand</keyword>
<dbReference type="Pfam" id="PF08479">
    <property type="entry name" value="POTRA_2"/>
    <property type="match status" value="1"/>
</dbReference>
<keyword evidence="3" id="KW-0998">Cell outer membrane</keyword>
<dbReference type="InterPro" id="IPR013686">
    <property type="entry name" value="Polypept-transport_assoc_ShlB"/>
</dbReference>
<feature type="signal peptide" evidence="4">
    <location>
        <begin position="1"/>
        <end position="32"/>
    </location>
</feature>
<evidence type="ECO:0000313" key="8">
    <source>
        <dbReference type="EMBL" id="VVE29841.1"/>
    </source>
</evidence>
<protein>
    <submittedName>
        <fullName evidence="8">Hemolysin transporter protein ShlB</fullName>
    </submittedName>
</protein>
<dbReference type="EMBL" id="CABPSA010000006">
    <property type="protein sequence ID" value="VVE29841.1"/>
    <property type="molecule type" value="Genomic_DNA"/>
</dbReference>
<sequence length="597" mass="65186">MKIAPRRSPTTIRRLLCAMALSSPPLLPFATAQTPPPAATPVIDAAAGNARQQQLLEQQRQAQERAAAIDSPGVRSELPDAQGFPAIPEEIPCFRVERLVLEVPSTLSEAARAAGASSLELDPFAFAQRWLDHYRGRCIGSRGVSVITTGLTQAILAKGYVTTRVLVPEQDLSSGTLTLSLVPGLIREIRFSDPSQYGTWRSAFPTGAGKLLELRDLEQGLEQMKRLASQDVTMQIVPTDVPGESDVLIEVDRAKRWTVVTSVDNGGSRATGKLIGNVTLGIDNPLGLNDILNVGATRDLAFADKRFGSSGWNAFYSIPWGYWTASFSAYTNRYNQQIAGINETFTTSGESQNLDVKLSRVLHRSQQSVFSAHVRLSKRFGRSFIEDTEIDQQYRNHTFIEFGLSNRRYIGAGQFDGSLTYRRGIPGFGAAADNSFPGGPTYRFGVTVLDASFLVPLGQLPLRYVTTFRGQFTRDTLHYIDSLSIGSRYTVRGFDGESSLAAEKGFYWRNELQWTVKRGGAFDVSLFAGADYGRVSGPNAQYLAGTQLAGAVVGVRTNTRLPFGFVASELFAGRPIVKPSSFQTARTTVGFSLTAQY</sequence>
<evidence type="ECO:0000259" key="7">
    <source>
        <dbReference type="Pfam" id="PF17287"/>
    </source>
</evidence>
<keyword evidence="4" id="KW-0732">Signal</keyword>
<dbReference type="GO" id="GO:0008320">
    <property type="term" value="F:protein transmembrane transporter activity"/>
    <property type="evidence" value="ECO:0007669"/>
    <property type="project" value="TreeGrafter"/>
</dbReference>
<dbReference type="InterPro" id="IPR051544">
    <property type="entry name" value="TPS_OM_transporter"/>
</dbReference>
<dbReference type="Gene3D" id="2.40.160.50">
    <property type="entry name" value="membrane protein fhac: a member of the omp85/tpsb transporter family"/>
    <property type="match status" value="1"/>
</dbReference>
<reference evidence="8 9" key="1">
    <citation type="submission" date="2019-08" db="EMBL/GenBank/DDBJ databases">
        <authorList>
            <person name="Peeters C."/>
        </authorList>
    </citation>
    <scope>NUCLEOTIDE SEQUENCE [LARGE SCALE GENOMIC DNA]</scope>
    <source>
        <strain evidence="8 9">LMG 31010</strain>
    </source>
</reference>
<dbReference type="InterPro" id="IPR005565">
    <property type="entry name" value="Hemolysn_activator_HlyB_C"/>
</dbReference>
<feature type="domain" description="Polypeptide-transport-associated ShlB-type" evidence="6">
    <location>
        <begin position="127"/>
        <end position="184"/>
    </location>
</feature>
<keyword evidence="2" id="KW-0812">Transmembrane</keyword>
<dbReference type="Pfam" id="PF03865">
    <property type="entry name" value="ShlB"/>
    <property type="match status" value="1"/>
</dbReference>
<dbReference type="InterPro" id="IPR027282">
    <property type="entry name" value="TPS"/>
</dbReference>
<dbReference type="GO" id="GO:0046819">
    <property type="term" value="P:protein secretion by the type V secretion system"/>
    <property type="evidence" value="ECO:0007669"/>
    <property type="project" value="TreeGrafter"/>
</dbReference>
<dbReference type="OrthoDB" id="290122at2"/>
<dbReference type="Proteomes" id="UP000343335">
    <property type="component" value="Unassembled WGS sequence"/>
</dbReference>
<name>A0A5E4X0K8_9BURK</name>
<dbReference type="RefSeq" id="WP_150665438.1">
    <property type="nucleotide sequence ID" value="NZ_CABPSA010000006.1"/>
</dbReference>
<evidence type="ECO:0000313" key="9">
    <source>
        <dbReference type="Proteomes" id="UP000343335"/>
    </source>
</evidence>
<gene>
    <name evidence="8" type="primary">shlB_1</name>
    <name evidence="8" type="ORF">PCO31010_03615</name>
</gene>
<proteinExistence type="predicted"/>
<organism evidence="8 9">
    <name type="scientific">Pandoraea commovens</name>
    <dbReference type="NCBI Taxonomy" id="2508289"/>
    <lineage>
        <taxon>Bacteria</taxon>
        <taxon>Pseudomonadati</taxon>
        <taxon>Pseudomonadota</taxon>
        <taxon>Betaproteobacteria</taxon>
        <taxon>Burkholderiales</taxon>
        <taxon>Burkholderiaceae</taxon>
        <taxon>Pandoraea</taxon>
    </lineage>
</organism>
<feature type="chain" id="PRO_5023006065" evidence="4">
    <location>
        <begin position="33"/>
        <end position="597"/>
    </location>
</feature>
<dbReference type="PANTHER" id="PTHR34597">
    <property type="entry name" value="SLR1661 PROTEIN"/>
    <property type="match status" value="1"/>
</dbReference>
<dbReference type="InterPro" id="IPR035251">
    <property type="entry name" value="ShlB_POTRA"/>
</dbReference>